<accession>A0AA35PT91</accession>
<protein>
    <submittedName>
        <fullName evidence="1">Uncharacterized protein</fullName>
    </submittedName>
</protein>
<reference evidence="1" key="1">
    <citation type="submission" date="2023-01" db="EMBL/GenBank/DDBJ databases">
        <authorList>
            <person name="Piombo E."/>
        </authorList>
    </citation>
    <scope>NUCLEOTIDE SEQUENCE</scope>
</reference>
<sequence length="404" mass="46870">MKQLYITVQNGKLALKEPESELMIGTPPRHEADHHEWKPSHLDAICVEEFIVKAATLSAIPPAPDSRRRRRTLRSARRFTNQYQLSNDNGILTLKKRVLSFEKVLFLGVQKKTIQQPVNFNNNPSLLRLPAELRLPIYRHLLLRAARYPIFRGVHDFHIQIGDWRMERYAGELWPEILATCRLIHREGTPILYGENMFERVFSWPSKRLFSSIPLPRSLTSKLTKERISCISAVWLAEKPDIWLDDQRELKVFQDFPGLQQIEFSTSCWALSPQAHEGERILLEDCLKSVDRKSKPLRRCSFYLRLPWDTDWKVWSRGEAKGFGPHLKLKANVEYIMKVNSLFPHQKITWSFETSFSEYSGPEGYVNFIIEDARSGEEGSRKPDIKCTVGVDGIDSHTSMEDPV</sequence>
<gene>
    <name evidence="1" type="ORF">CCHLO57077_00010931</name>
</gene>
<name>A0AA35PT91_9HYPO</name>
<keyword evidence="2" id="KW-1185">Reference proteome</keyword>
<proteinExistence type="predicted"/>
<dbReference type="AlphaFoldDB" id="A0AA35PT91"/>
<comment type="caution">
    <text evidence="1">The sequence shown here is derived from an EMBL/GenBank/DDBJ whole genome shotgun (WGS) entry which is preliminary data.</text>
</comment>
<organism evidence="1 2">
    <name type="scientific">Clonostachys chloroleuca</name>
    <dbReference type="NCBI Taxonomy" id="1926264"/>
    <lineage>
        <taxon>Eukaryota</taxon>
        <taxon>Fungi</taxon>
        <taxon>Dikarya</taxon>
        <taxon>Ascomycota</taxon>
        <taxon>Pezizomycotina</taxon>
        <taxon>Sordariomycetes</taxon>
        <taxon>Hypocreomycetidae</taxon>
        <taxon>Hypocreales</taxon>
        <taxon>Bionectriaceae</taxon>
        <taxon>Clonostachys</taxon>
    </lineage>
</organism>
<dbReference type="InterPro" id="IPR038883">
    <property type="entry name" value="AN11006-like"/>
</dbReference>
<dbReference type="Proteomes" id="UP001160390">
    <property type="component" value="Unassembled WGS sequence"/>
</dbReference>
<evidence type="ECO:0000313" key="2">
    <source>
        <dbReference type="Proteomes" id="UP001160390"/>
    </source>
</evidence>
<dbReference type="PANTHER" id="PTHR42085:SF4">
    <property type="entry name" value="F-BOX DOMAIN-CONTAINING PROTEIN"/>
    <property type="match status" value="1"/>
</dbReference>
<dbReference type="EMBL" id="CABFNP030000511">
    <property type="protein sequence ID" value="CAI6032184.1"/>
    <property type="molecule type" value="Genomic_DNA"/>
</dbReference>
<evidence type="ECO:0000313" key="1">
    <source>
        <dbReference type="EMBL" id="CAI6032184.1"/>
    </source>
</evidence>
<dbReference type="PANTHER" id="PTHR42085">
    <property type="entry name" value="F-BOX DOMAIN-CONTAINING PROTEIN"/>
    <property type="match status" value="1"/>
</dbReference>